<dbReference type="SUPFAM" id="SSF53822">
    <property type="entry name" value="Periplasmic binding protein-like I"/>
    <property type="match status" value="1"/>
</dbReference>
<feature type="domain" description="ABC transporter substrate-binding protein PnrA-like" evidence="7">
    <location>
        <begin position="30"/>
        <end position="312"/>
    </location>
</feature>
<dbReference type="Pfam" id="PF02608">
    <property type="entry name" value="Bmp"/>
    <property type="match status" value="1"/>
</dbReference>
<accession>A0A9X3WV87</accession>
<dbReference type="EMBL" id="JAMQKB010000040">
    <property type="protein sequence ID" value="MDC3426285.1"/>
    <property type="molecule type" value="Genomic_DNA"/>
</dbReference>
<name>A0A9X3WV87_9BACI</name>
<evidence type="ECO:0000256" key="6">
    <source>
        <dbReference type="ARBA" id="ARBA00023288"/>
    </source>
</evidence>
<evidence type="ECO:0000256" key="2">
    <source>
        <dbReference type="ARBA" id="ARBA00008610"/>
    </source>
</evidence>
<keyword evidence="6" id="KW-0449">Lipoprotein</keyword>
<gene>
    <name evidence="8" type="ORF">NC797_17525</name>
</gene>
<dbReference type="PANTHER" id="PTHR34296">
    <property type="entry name" value="TRANSCRIPTIONAL ACTIVATOR PROTEIN MED"/>
    <property type="match status" value="1"/>
</dbReference>
<comment type="caution">
    <text evidence="8">The sequence shown here is derived from an EMBL/GenBank/DDBJ whole genome shotgun (WGS) entry which is preliminary data.</text>
</comment>
<protein>
    <submittedName>
        <fullName evidence="8">BMP family ABC transporter substrate-binding protein</fullName>
    </submittedName>
</protein>
<dbReference type="InterPro" id="IPR050957">
    <property type="entry name" value="BMP_lipoprotein"/>
</dbReference>
<organism evidence="8 9">
    <name type="scientific">Terrihalobacillus insolitus</name>
    <dbReference type="NCBI Taxonomy" id="2950438"/>
    <lineage>
        <taxon>Bacteria</taxon>
        <taxon>Bacillati</taxon>
        <taxon>Bacillota</taxon>
        <taxon>Bacilli</taxon>
        <taxon>Bacillales</taxon>
        <taxon>Bacillaceae</taxon>
        <taxon>Terrihalobacillus</taxon>
    </lineage>
</organism>
<keyword evidence="9" id="KW-1185">Reference proteome</keyword>
<dbReference type="AlphaFoldDB" id="A0A9X3WV87"/>
<dbReference type="InterPro" id="IPR028082">
    <property type="entry name" value="Peripla_BP_I"/>
</dbReference>
<comment type="similarity">
    <text evidence="2">Belongs to the BMP lipoprotein family.</text>
</comment>
<keyword evidence="4" id="KW-0732">Signal</keyword>
<reference evidence="8" key="1">
    <citation type="submission" date="2022-06" db="EMBL/GenBank/DDBJ databases">
        <title>Aquibacillus sp. a new bacterium isolated from soil saline samples.</title>
        <authorList>
            <person name="Galisteo C."/>
            <person name="De La Haba R."/>
            <person name="Sanchez-Porro C."/>
            <person name="Ventosa A."/>
        </authorList>
    </citation>
    <scope>NUCLEOTIDE SEQUENCE</scope>
    <source>
        <strain evidence="8">3ASR75-11</strain>
    </source>
</reference>
<keyword evidence="3" id="KW-1003">Cell membrane</keyword>
<dbReference type="Proteomes" id="UP001145050">
    <property type="component" value="Unassembled WGS sequence"/>
</dbReference>
<dbReference type="CDD" id="cd06353">
    <property type="entry name" value="PBP1_Med-like"/>
    <property type="match status" value="1"/>
</dbReference>
<dbReference type="GO" id="GO:0005886">
    <property type="term" value="C:plasma membrane"/>
    <property type="evidence" value="ECO:0007669"/>
    <property type="project" value="UniProtKB-SubCell"/>
</dbReference>
<sequence>MRIKNHLFRVLILIFFLLPVLTACGSDGEIQKVGMLVENTIQDQTWGNKGYRGLLQIKEEFNTDVYFKEGVTTQQEVNRAVNEFVNKGVNLIYGHSSSYGKYFVEINENYPDVQFVYFNGGYYDDNVTSLNFNALAMGFFGGMVAGEMTETNHIGLIGSFGWQPEIEGFFEGVKYKNQDAQVHMNYVNSWDDTERAMKIYQEMKRKNVDVVYPAGNSFSVPIINQAIADGLYAIGYVSDQSSLSEETVLTSTVQQVEQLYLLSAKKFDAGELEGKVLTFDFQDDVISMGDYSPEVPNTLTKEVEMAINTYIETGLLPNEKEQKRTGN</sequence>
<evidence type="ECO:0000256" key="4">
    <source>
        <dbReference type="ARBA" id="ARBA00022729"/>
    </source>
</evidence>
<evidence type="ECO:0000256" key="3">
    <source>
        <dbReference type="ARBA" id="ARBA00022475"/>
    </source>
</evidence>
<dbReference type="Gene3D" id="3.40.50.2300">
    <property type="match status" value="2"/>
</dbReference>
<evidence type="ECO:0000313" key="9">
    <source>
        <dbReference type="Proteomes" id="UP001145050"/>
    </source>
</evidence>
<evidence type="ECO:0000259" key="7">
    <source>
        <dbReference type="Pfam" id="PF02608"/>
    </source>
</evidence>
<evidence type="ECO:0000256" key="1">
    <source>
        <dbReference type="ARBA" id="ARBA00004193"/>
    </source>
</evidence>
<evidence type="ECO:0000256" key="5">
    <source>
        <dbReference type="ARBA" id="ARBA00023136"/>
    </source>
</evidence>
<dbReference type="PROSITE" id="PS51257">
    <property type="entry name" value="PROKAR_LIPOPROTEIN"/>
    <property type="match status" value="1"/>
</dbReference>
<comment type="subcellular location">
    <subcellularLocation>
        <location evidence="1">Cell membrane</location>
        <topology evidence="1">Lipid-anchor</topology>
    </subcellularLocation>
</comment>
<dbReference type="RefSeq" id="WP_272438114.1">
    <property type="nucleotide sequence ID" value="NZ_JAMQKB010000040.1"/>
</dbReference>
<dbReference type="InterPro" id="IPR003760">
    <property type="entry name" value="PnrA-like"/>
</dbReference>
<dbReference type="PANTHER" id="PTHR34296:SF2">
    <property type="entry name" value="ABC TRANSPORTER GUANOSINE-BINDING PROTEIN NUPN"/>
    <property type="match status" value="1"/>
</dbReference>
<proteinExistence type="inferred from homology"/>
<evidence type="ECO:0000313" key="8">
    <source>
        <dbReference type="EMBL" id="MDC3426285.1"/>
    </source>
</evidence>
<keyword evidence="5" id="KW-0472">Membrane</keyword>